<dbReference type="InterPro" id="IPR048402">
    <property type="entry name" value="YpeB_N"/>
</dbReference>
<proteinExistence type="predicted"/>
<evidence type="ECO:0000259" key="3">
    <source>
        <dbReference type="Pfam" id="PF14620"/>
    </source>
</evidence>
<comment type="caution">
    <text evidence="5">The sequence shown here is derived from an EMBL/GenBank/DDBJ whole genome shotgun (WGS) entry which is preliminary data.</text>
</comment>
<dbReference type="Pfam" id="PF20769">
    <property type="entry name" value="YPEB_N"/>
    <property type="match status" value="1"/>
</dbReference>
<gene>
    <name evidence="5" type="primary">ypeB</name>
    <name evidence="5" type="ORF">H7C19_26160</name>
</gene>
<dbReference type="EMBL" id="JACJVP010000044">
    <property type="protein sequence ID" value="MBB6674171.1"/>
    <property type="molecule type" value="Genomic_DNA"/>
</dbReference>
<dbReference type="NCBIfam" id="TIGR02889">
    <property type="entry name" value="spore_YpeB"/>
    <property type="match status" value="1"/>
</dbReference>
<organism evidence="5 6">
    <name type="scientific">Cohnella nanjingensis</name>
    <dbReference type="NCBI Taxonomy" id="1387779"/>
    <lineage>
        <taxon>Bacteria</taxon>
        <taxon>Bacillati</taxon>
        <taxon>Bacillota</taxon>
        <taxon>Bacilli</taxon>
        <taxon>Bacillales</taxon>
        <taxon>Paenibacillaceae</taxon>
        <taxon>Cohnella</taxon>
    </lineage>
</organism>
<evidence type="ECO:0000259" key="4">
    <source>
        <dbReference type="Pfam" id="PF20769"/>
    </source>
</evidence>
<dbReference type="Pfam" id="PF14620">
    <property type="entry name" value="YPEB_PepSY1-2"/>
    <property type="match status" value="1"/>
</dbReference>
<protein>
    <submittedName>
        <fullName evidence="5">Germination protein YpeB</fullName>
    </submittedName>
</protein>
<feature type="transmembrane region" description="Helical" evidence="2">
    <location>
        <begin position="7"/>
        <end position="25"/>
    </location>
</feature>
<keyword evidence="2" id="KW-1133">Transmembrane helix</keyword>
<evidence type="ECO:0000313" key="5">
    <source>
        <dbReference type="EMBL" id="MBB6674171.1"/>
    </source>
</evidence>
<dbReference type="InterPro" id="IPR014239">
    <property type="entry name" value="YpeB_PepSY1-2"/>
</dbReference>
<dbReference type="Proteomes" id="UP000547209">
    <property type="component" value="Unassembled WGS sequence"/>
</dbReference>
<feature type="domain" description="Sporulation protein YpeB PepSY1 and PepSY2" evidence="3">
    <location>
        <begin position="185"/>
        <end position="371"/>
    </location>
</feature>
<feature type="domain" description="Sporulation protein YpeB N-terminal" evidence="4">
    <location>
        <begin position="30"/>
        <end position="167"/>
    </location>
</feature>
<keyword evidence="2" id="KW-0472">Membrane</keyword>
<reference evidence="5 6" key="1">
    <citation type="submission" date="2020-08" db="EMBL/GenBank/DDBJ databases">
        <title>Cohnella phylogeny.</title>
        <authorList>
            <person name="Dunlap C."/>
        </authorList>
    </citation>
    <scope>NUCLEOTIDE SEQUENCE [LARGE SCALE GENOMIC DNA]</scope>
    <source>
        <strain evidence="5 6">DSM 28246</strain>
    </source>
</reference>
<name>A0A7X0VHR0_9BACL</name>
<keyword evidence="6" id="KW-1185">Reference proteome</keyword>
<evidence type="ECO:0000313" key="6">
    <source>
        <dbReference type="Proteomes" id="UP000547209"/>
    </source>
</evidence>
<sequence>MYKRLSAVMFPIAAILFVGAIVWGYQEHQEKNAILIKAENQYQRAFHDLTTHMSGLQDQLGRTLAVNSASQGMQRKGLVNVWRLTSEAQNEINQLPLALLPFNKAEDFLSRISDFAYRTSVRDLTKQPLTNDEMKMMKSLYAKSSDINQELGKVQDAVLSDHLRWMDVEVAMASTDSTHDNSIIDGFKAVDKKVSAYPEHDWGPSSMSTSRKRSVKMLSGQDATPEEIKRKALEFAHTTIHNGAGTDVKVVENGRKTDNPSYTATFRGPKGENIQMDYTVKGGQLLSFMNPRDVTSRKLDVGAARERASQFLDSHGYKDMTPVTYDEYDHVSVFTFVGTKDNVRIYPDKVTVRIALDNGEAVGLQAADHVYRPKSLSVGKPKIARAEAQKVLNPEFKVQSYNVSIIENEEKKEVLCHEFTGKINGSQYRIFVNADTGIEETIEQIPESAKAILK</sequence>
<feature type="region of interest" description="Disordered" evidence="1">
    <location>
        <begin position="200"/>
        <end position="223"/>
    </location>
</feature>
<accession>A0A7X0VHR0</accession>
<evidence type="ECO:0000256" key="1">
    <source>
        <dbReference type="SAM" id="MobiDB-lite"/>
    </source>
</evidence>
<evidence type="ECO:0000256" key="2">
    <source>
        <dbReference type="SAM" id="Phobius"/>
    </source>
</evidence>
<keyword evidence="2" id="KW-0812">Transmembrane</keyword>
<dbReference type="RefSeq" id="WP_185672028.1">
    <property type="nucleotide sequence ID" value="NZ_JACJVP010000044.1"/>
</dbReference>
<dbReference type="AlphaFoldDB" id="A0A7X0VHR0"/>
<dbReference type="GO" id="GO:0009847">
    <property type="term" value="P:spore germination"/>
    <property type="evidence" value="ECO:0007669"/>
    <property type="project" value="InterPro"/>
</dbReference>